<dbReference type="AlphaFoldDB" id="V9FR60"/>
<dbReference type="EMBL" id="ANIZ01000604">
    <property type="protein sequence ID" value="ETI53976.1"/>
    <property type="molecule type" value="Genomic_DNA"/>
</dbReference>
<keyword evidence="2" id="KW-1185">Reference proteome</keyword>
<name>V9FR60_PHYNI</name>
<gene>
    <name evidence="1" type="ORF">F443_03157</name>
</gene>
<dbReference type="EMBL" id="ANIZ01000604">
    <property type="protein sequence ID" value="ETI53975.1"/>
    <property type="molecule type" value="Genomic_DNA"/>
</dbReference>
<evidence type="ECO:0000313" key="1">
    <source>
        <dbReference type="EMBL" id="ETI53975.1"/>
    </source>
</evidence>
<protein>
    <submittedName>
        <fullName evidence="1">Uncharacterized protein</fullName>
    </submittedName>
</protein>
<accession>V9FR60</accession>
<organism evidence="1 2">
    <name type="scientific">Phytophthora nicotianae P1569</name>
    <dbReference type="NCBI Taxonomy" id="1317065"/>
    <lineage>
        <taxon>Eukaryota</taxon>
        <taxon>Sar</taxon>
        <taxon>Stramenopiles</taxon>
        <taxon>Oomycota</taxon>
        <taxon>Peronosporomycetes</taxon>
        <taxon>Peronosporales</taxon>
        <taxon>Peronosporaceae</taxon>
        <taxon>Phytophthora</taxon>
    </lineage>
</organism>
<dbReference type="HOGENOM" id="CLU_1398831_0_0_1"/>
<proteinExistence type="predicted"/>
<comment type="caution">
    <text evidence="1">The sequence shown here is derived from an EMBL/GenBank/DDBJ whole genome shotgun (WGS) entry which is preliminary data.</text>
</comment>
<reference evidence="1 2" key="1">
    <citation type="submission" date="2013-11" db="EMBL/GenBank/DDBJ databases">
        <title>The Genome Sequence of Phytophthora parasitica P1569.</title>
        <authorList>
            <consortium name="The Broad Institute Genomics Platform"/>
            <person name="Russ C."/>
            <person name="Tyler B."/>
            <person name="Panabieres F."/>
            <person name="Shan W."/>
            <person name="Tripathy S."/>
            <person name="Grunwald N."/>
            <person name="Machado M."/>
            <person name="Johnson C.S."/>
            <person name="Arredondo F."/>
            <person name="Hong C."/>
            <person name="Coffey M."/>
            <person name="Young S.K."/>
            <person name="Zeng Q."/>
            <person name="Gargeya S."/>
            <person name="Fitzgerald M."/>
            <person name="Abouelleil A."/>
            <person name="Alvarado L."/>
            <person name="Chapman S.B."/>
            <person name="Gainer-Dewar J."/>
            <person name="Goldberg J."/>
            <person name="Griggs A."/>
            <person name="Gujja S."/>
            <person name="Hansen M."/>
            <person name="Howarth C."/>
            <person name="Imamovic A."/>
            <person name="Ireland A."/>
            <person name="Larimer J."/>
            <person name="McCowan C."/>
            <person name="Murphy C."/>
            <person name="Pearson M."/>
            <person name="Poon T.W."/>
            <person name="Priest M."/>
            <person name="Roberts A."/>
            <person name="Saif S."/>
            <person name="Shea T."/>
            <person name="Sykes S."/>
            <person name="Wortman J."/>
            <person name="Nusbaum C."/>
            <person name="Birren B."/>
        </authorList>
    </citation>
    <scope>NUCLEOTIDE SEQUENCE [LARGE SCALE GENOMIC DNA]</scope>
    <source>
        <strain evidence="1 2">P1569</strain>
    </source>
</reference>
<evidence type="ECO:0000313" key="2">
    <source>
        <dbReference type="Proteomes" id="UP000018721"/>
    </source>
</evidence>
<dbReference type="Proteomes" id="UP000018721">
    <property type="component" value="Unassembled WGS sequence"/>
</dbReference>
<sequence length="195" mass="21743">MEKTLSRSDGFCWRKAITTSSMLCEFTYTVFTVKYSLIRSVRTASSPDLKPCLYFLAMSRSLSTDASKSERFRFVSSVFLFSSKVSATSATLNSWVAVGSSDAAFLEVWTCSPRTRPAGYGQPTTKWPPQCPGPCSTLLSTASDLRILCTDLILLPFVFSDEGSLTMNNWSSLQLQLQLPISQANIFEAYARRRF</sequence>